<name>A0A6N9Q1X2_9BACL</name>
<proteinExistence type="predicted"/>
<evidence type="ECO:0000313" key="2">
    <source>
        <dbReference type="Proteomes" id="UP000448943"/>
    </source>
</evidence>
<evidence type="ECO:0000313" key="1">
    <source>
        <dbReference type="EMBL" id="NBI28224.1"/>
    </source>
</evidence>
<protein>
    <submittedName>
        <fullName evidence="1">Uncharacterized protein</fullName>
    </submittedName>
</protein>
<dbReference type="OrthoDB" id="2881384at2"/>
<dbReference type="EMBL" id="SIJB01000012">
    <property type="protein sequence ID" value="NBI28224.1"/>
    <property type="molecule type" value="Genomic_DNA"/>
</dbReference>
<dbReference type="RefSeq" id="WP_160644990.1">
    <property type="nucleotide sequence ID" value="NZ_SIJB01000012.1"/>
</dbReference>
<keyword evidence="2" id="KW-1185">Reference proteome</keyword>
<organism evidence="1 2">
    <name type="scientific">Chengkuizengella marina</name>
    <dbReference type="NCBI Taxonomy" id="2507566"/>
    <lineage>
        <taxon>Bacteria</taxon>
        <taxon>Bacillati</taxon>
        <taxon>Bacillota</taxon>
        <taxon>Bacilli</taxon>
        <taxon>Bacillales</taxon>
        <taxon>Paenibacillaceae</taxon>
        <taxon>Chengkuizengella</taxon>
    </lineage>
</organism>
<gene>
    <name evidence="1" type="ORF">ERL59_04540</name>
</gene>
<dbReference type="Proteomes" id="UP000448943">
    <property type="component" value="Unassembled WGS sequence"/>
</dbReference>
<sequence length="148" mass="16123">MGVFNRTICDCCVCPMQCVLEQLVGETLSSIGTFINILSDVTIDEVTDFIAFTSEGRIPICQITFIRLVPIKQLKLKPIRKSKGECACCEDPITNLLSSFKGKNVTVIPLTPEGFILSGTVIDVGEGIVNLNNLFYTSTCAITKVTPQ</sequence>
<dbReference type="AlphaFoldDB" id="A0A6N9Q1X2"/>
<reference evidence="1 2" key="1">
    <citation type="submission" date="2019-01" db="EMBL/GenBank/DDBJ databases">
        <title>Chengkuizengella sp. nov., isolated from deep-sea sediment of East Pacific Ocean.</title>
        <authorList>
            <person name="Yang J."/>
            <person name="Lai Q."/>
            <person name="Shao Z."/>
        </authorList>
    </citation>
    <scope>NUCLEOTIDE SEQUENCE [LARGE SCALE GENOMIC DNA]</scope>
    <source>
        <strain evidence="1 2">YPA3-1-1</strain>
    </source>
</reference>
<comment type="caution">
    <text evidence="1">The sequence shown here is derived from an EMBL/GenBank/DDBJ whole genome shotgun (WGS) entry which is preliminary data.</text>
</comment>
<accession>A0A6N9Q1X2</accession>